<dbReference type="STRING" id="74873.A0A084WCX1"/>
<dbReference type="InterPro" id="IPR042450">
    <property type="entry name" value="EEF1E1"/>
</dbReference>
<dbReference type="VEuPathDB" id="VectorBase:ASIS022997"/>
<dbReference type="VEuPathDB" id="VectorBase:ASIC016035"/>
<reference evidence="3" key="2">
    <citation type="submission" date="2020-05" db="UniProtKB">
        <authorList>
            <consortium name="EnsemblMetazoa"/>
        </authorList>
    </citation>
    <scope>IDENTIFICATION</scope>
</reference>
<proteinExistence type="predicted"/>
<evidence type="ECO:0000313" key="3">
    <source>
        <dbReference type="EnsemblMetazoa" id="ASIC016035-PA"/>
    </source>
</evidence>
<dbReference type="EMBL" id="KE525337">
    <property type="protein sequence ID" value="KFB48065.1"/>
    <property type="molecule type" value="Genomic_DNA"/>
</dbReference>
<dbReference type="GO" id="GO:0017101">
    <property type="term" value="C:aminoacyl-tRNA synthetase multienzyme complex"/>
    <property type="evidence" value="ECO:0007669"/>
    <property type="project" value="InterPro"/>
</dbReference>
<dbReference type="SUPFAM" id="SSF47616">
    <property type="entry name" value="GST C-terminal domain-like"/>
    <property type="match status" value="1"/>
</dbReference>
<reference evidence="2 4" key="1">
    <citation type="journal article" date="2014" name="BMC Genomics">
        <title>Genome sequence of Anopheles sinensis provides insight into genetics basis of mosquito competence for malaria parasites.</title>
        <authorList>
            <person name="Zhou D."/>
            <person name="Zhang D."/>
            <person name="Ding G."/>
            <person name="Shi L."/>
            <person name="Hou Q."/>
            <person name="Ye Y."/>
            <person name="Xu Y."/>
            <person name="Zhou H."/>
            <person name="Xiong C."/>
            <person name="Li S."/>
            <person name="Yu J."/>
            <person name="Hong S."/>
            <person name="Yu X."/>
            <person name="Zou P."/>
            <person name="Chen C."/>
            <person name="Chang X."/>
            <person name="Wang W."/>
            <person name="Lv Y."/>
            <person name="Sun Y."/>
            <person name="Ma L."/>
            <person name="Shen B."/>
            <person name="Zhu C."/>
        </authorList>
    </citation>
    <scope>NUCLEOTIDE SEQUENCE [LARGE SCALE GENOMIC DNA]</scope>
</reference>
<sequence>MCSVDNTKRIAAFLDVPLGKVGYNSEKILTRTKSAQEPSISGFSSIIQSLVRETKKPVVKQLHSDFEVECQILQWLDYAVLFVAPSNKDKHTAKSLLEELNYYLQSRSYLVNDSLSVADVVVFHTIHETMANLQPLEKENFLNVSRWFHHLQHLAEVRQGKHLLNFSTLQLLEWATGTHT</sequence>
<dbReference type="GO" id="GO:0043517">
    <property type="term" value="P:positive regulation of DNA damage response, signal transduction by p53 class mediator"/>
    <property type="evidence" value="ECO:0007669"/>
    <property type="project" value="InterPro"/>
</dbReference>
<organism evidence="2">
    <name type="scientific">Anopheles sinensis</name>
    <name type="common">Mosquito</name>
    <dbReference type="NCBI Taxonomy" id="74873"/>
    <lineage>
        <taxon>Eukaryota</taxon>
        <taxon>Metazoa</taxon>
        <taxon>Ecdysozoa</taxon>
        <taxon>Arthropoda</taxon>
        <taxon>Hexapoda</taxon>
        <taxon>Insecta</taxon>
        <taxon>Pterygota</taxon>
        <taxon>Neoptera</taxon>
        <taxon>Endopterygota</taxon>
        <taxon>Diptera</taxon>
        <taxon>Nematocera</taxon>
        <taxon>Culicoidea</taxon>
        <taxon>Culicidae</taxon>
        <taxon>Anophelinae</taxon>
        <taxon>Anopheles</taxon>
    </lineage>
</organism>
<dbReference type="Pfam" id="PF21972">
    <property type="entry name" value="Arc1p_N_like"/>
    <property type="match status" value="1"/>
</dbReference>
<dbReference type="GO" id="GO:0005737">
    <property type="term" value="C:cytoplasm"/>
    <property type="evidence" value="ECO:0007669"/>
    <property type="project" value="TreeGrafter"/>
</dbReference>
<name>A0A084WCX1_ANOSI</name>
<dbReference type="OMA" id="NWATGTH"/>
<keyword evidence="4" id="KW-1185">Reference proteome</keyword>
<evidence type="ECO:0000259" key="1">
    <source>
        <dbReference type="Pfam" id="PF21972"/>
    </source>
</evidence>
<protein>
    <submittedName>
        <fullName evidence="2">AGAP004929-PA-like protein</fullName>
    </submittedName>
</protein>
<dbReference type="Proteomes" id="UP000030765">
    <property type="component" value="Unassembled WGS sequence"/>
</dbReference>
<dbReference type="PANTHER" id="PTHR44490:SF1">
    <property type="entry name" value="EUKARYOTIC TRANSLATION ELONGATION FACTOR 1 EPSILON-1"/>
    <property type="match status" value="1"/>
</dbReference>
<dbReference type="InterPro" id="IPR053837">
    <property type="entry name" value="AIMP3/p18_C"/>
</dbReference>
<dbReference type="AlphaFoldDB" id="A0A084WCX1"/>
<dbReference type="CDD" id="cd10305">
    <property type="entry name" value="GST_C_AIMP3"/>
    <property type="match status" value="1"/>
</dbReference>
<dbReference type="EnsemblMetazoa" id="ASIC016035-RA">
    <property type="protein sequence ID" value="ASIC016035-PA"/>
    <property type="gene ID" value="ASIC016035"/>
</dbReference>
<dbReference type="InterPro" id="IPR036282">
    <property type="entry name" value="Glutathione-S-Trfase_C_sf"/>
</dbReference>
<accession>A0A084WCX1</accession>
<evidence type="ECO:0000313" key="2">
    <source>
        <dbReference type="EMBL" id="KFB48065.1"/>
    </source>
</evidence>
<gene>
    <name evidence="2" type="ORF">ZHAS_00016035</name>
</gene>
<dbReference type="GO" id="GO:0005634">
    <property type="term" value="C:nucleus"/>
    <property type="evidence" value="ECO:0007669"/>
    <property type="project" value="TreeGrafter"/>
</dbReference>
<dbReference type="EMBL" id="ATLV01022896">
    <property type="status" value="NOT_ANNOTATED_CDS"/>
    <property type="molecule type" value="Genomic_DNA"/>
</dbReference>
<dbReference type="OrthoDB" id="19141at2759"/>
<feature type="domain" description="Nuclear-export cofactor Arc1-like N-terminal" evidence="1">
    <location>
        <begin position="92"/>
        <end position="154"/>
    </location>
</feature>
<dbReference type="Gene3D" id="1.20.1050.10">
    <property type="match status" value="1"/>
</dbReference>
<dbReference type="InterPro" id="IPR053836">
    <property type="entry name" value="Arc1-like_N"/>
</dbReference>
<dbReference type="PANTHER" id="PTHR44490">
    <property type="entry name" value="EUKARYOTIC TRANSLATION ELONGATION FACTOR 1 EPSILON-1"/>
    <property type="match status" value="1"/>
</dbReference>
<evidence type="ECO:0000313" key="4">
    <source>
        <dbReference type="Proteomes" id="UP000030765"/>
    </source>
</evidence>